<dbReference type="AlphaFoldDB" id="A0A7W2I9T1"/>
<feature type="domain" description="Glucose-methanol-choline oxidoreductase N-terminal" evidence="5">
    <location>
        <begin position="88"/>
        <end position="306"/>
    </location>
</feature>
<gene>
    <name evidence="7" type="ORF">H3H37_00815</name>
</gene>
<proteinExistence type="inferred from homology"/>
<sequence length="525" mass="57088">MGKKFDLNDDGVVVVIGSGAGGATLANELAQRGVDKIVILEAGKHFTQADFENDEWAMFNKISWLDKRISAGGWHHTKTYPNLPAWIVKAVGGSTVHWSGVALRFQEHDFHTRSIYGQVEGANVLDWPITLAELEPYYELAEKKMGVAGTRASGLPPMPESNQYKVVAAGARKIGYQKIIRPVASNSVPYDGRPGCQQIGFCMQGCKVGAKWSTLYTEVPRALETGRVELRPESMVLQIQHDKSGKVNGVLYADRKGRHVLQKARVVCVAGNSIESPRMLLNSASNLFRDGLANSSGQVGRNYMNHSTAAAVAIHRKPVYMNRGFDIGAVVADEVALNTGRGFNGGYYLEGLALGLPYTAAFMKPGGWGRDVTSALEMYDHMTAVWVCGEDMAREQNGISLHPTEKDQYGLPIPIVSKTYHGNDEAIAAHGLVQFRKLSEAVGASRVIDMPAYPASHNLGTNRMSANPRDGVVNKWGQTHDVKNLFISDGSQFTSSSAANPTLTIVALAIRQAEHIASQLQQRAI</sequence>
<dbReference type="RefSeq" id="WP_182159110.1">
    <property type="nucleotide sequence ID" value="NZ_JACEZT010000001.1"/>
</dbReference>
<evidence type="ECO:0000256" key="3">
    <source>
        <dbReference type="ARBA" id="ARBA00022827"/>
    </source>
</evidence>
<protein>
    <submittedName>
        <fullName evidence="7">GMC family oxidoreductase</fullName>
    </submittedName>
</protein>
<keyword evidence="3" id="KW-0274">FAD</keyword>
<name>A0A7W2I9T1_9BURK</name>
<dbReference type="EMBL" id="JACEZT010000001">
    <property type="protein sequence ID" value="MBA5635606.1"/>
    <property type="molecule type" value="Genomic_DNA"/>
</dbReference>
<comment type="similarity">
    <text evidence="1">Belongs to the GMC oxidoreductase family.</text>
</comment>
<dbReference type="Pfam" id="PF05199">
    <property type="entry name" value="GMC_oxred_C"/>
    <property type="match status" value="1"/>
</dbReference>
<keyword evidence="2" id="KW-0285">Flavoprotein</keyword>
<dbReference type="Pfam" id="PF00732">
    <property type="entry name" value="GMC_oxred_N"/>
    <property type="match status" value="1"/>
</dbReference>
<evidence type="ECO:0000259" key="6">
    <source>
        <dbReference type="Pfam" id="PF05199"/>
    </source>
</evidence>
<dbReference type="GO" id="GO:0050660">
    <property type="term" value="F:flavin adenine dinucleotide binding"/>
    <property type="evidence" value="ECO:0007669"/>
    <property type="project" value="InterPro"/>
</dbReference>
<comment type="caution">
    <text evidence="7">The sequence shown here is derived from an EMBL/GenBank/DDBJ whole genome shotgun (WGS) entry which is preliminary data.</text>
</comment>
<feature type="domain" description="Glucose-methanol-choline oxidoreductase C-terminal" evidence="6">
    <location>
        <begin position="396"/>
        <end position="509"/>
    </location>
</feature>
<dbReference type="PANTHER" id="PTHR46056">
    <property type="entry name" value="LONG-CHAIN-ALCOHOL OXIDASE"/>
    <property type="match status" value="1"/>
</dbReference>
<keyword evidence="8" id="KW-1185">Reference proteome</keyword>
<dbReference type="PANTHER" id="PTHR46056:SF12">
    <property type="entry name" value="LONG-CHAIN-ALCOHOL OXIDASE"/>
    <property type="match status" value="1"/>
</dbReference>
<dbReference type="SUPFAM" id="SSF54373">
    <property type="entry name" value="FAD-linked reductases, C-terminal domain"/>
    <property type="match status" value="1"/>
</dbReference>
<dbReference type="InterPro" id="IPR007867">
    <property type="entry name" value="GMC_OxRtase_C"/>
</dbReference>
<keyword evidence="4" id="KW-0560">Oxidoreductase</keyword>
<dbReference type="GO" id="GO:0016614">
    <property type="term" value="F:oxidoreductase activity, acting on CH-OH group of donors"/>
    <property type="evidence" value="ECO:0007669"/>
    <property type="project" value="InterPro"/>
</dbReference>
<dbReference type="Proteomes" id="UP000534388">
    <property type="component" value="Unassembled WGS sequence"/>
</dbReference>
<organism evidence="7 8">
    <name type="scientific">Rugamonas brunnea</name>
    <dbReference type="NCBI Taxonomy" id="2758569"/>
    <lineage>
        <taxon>Bacteria</taxon>
        <taxon>Pseudomonadati</taxon>
        <taxon>Pseudomonadota</taxon>
        <taxon>Betaproteobacteria</taxon>
        <taxon>Burkholderiales</taxon>
        <taxon>Oxalobacteraceae</taxon>
        <taxon>Telluria group</taxon>
        <taxon>Rugamonas</taxon>
    </lineage>
</organism>
<dbReference type="Gene3D" id="3.50.50.60">
    <property type="entry name" value="FAD/NAD(P)-binding domain"/>
    <property type="match status" value="2"/>
</dbReference>
<evidence type="ECO:0000256" key="1">
    <source>
        <dbReference type="ARBA" id="ARBA00010790"/>
    </source>
</evidence>
<evidence type="ECO:0000259" key="5">
    <source>
        <dbReference type="Pfam" id="PF00732"/>
    </source>
</evidence>
<dbReference type="SUPFAM" id="SSF51905">
    <property type="entry name" value="FAD/NAD(P)-binding domain"/>
    <property type="match status" value="1"/>
</dbReference>
<evidence type="ECO:0000256" key="2">
    <source>
        <dbReference type="ARBA" id="ARBA00022630"/>
    </source>
</evidence>
<accession>A0A7W2I9T1</accession>
<evidence type="ECO:0000313" key="7">
    <source>
        <dbReference type="EMBL" id="MBA5635606.1"/>
    </source>
</evidence>
<reference evidence="7 8" key="1">
    <citation type="submission" date="2020-07" db="EMBL/GenBank/DDBJ databases">
        <title>Novel species isolated from subtropical streams in China.</title>
        <authorList>
            <person name="Lu H."/>
        </authorList>
    </citation>
    <scope>NUCLEOTIDE SEQUENCE [LARGE SCALE GENOMIC DNA]</scope>
    <source>
        <strain evidence="7 8">LX20W</strain>
    </source>
</reference>
<dbReference type="InterPro" id="IPR036188">
    <property type="entry name" value="FAD/NAD-bd_sf"/>
</dbReference>
<dbReference type="InterPro" id="IPR000172">
    <property type="entry name" value="GMC_OxRdtase_N"/>
</dbReference>
<evidence type="ECO:0000313" key="8">
    <source>
        <dbReference type="Proteomes" id="UP000534388"/>
    </source>
</evidence>
<evidence type="ECO:0000256" key="4">
    <source>
        <dbReference type="ARBA" id="ARBA00023002"/>
    </source>
</evidence>